<evidence type="ECO:0000256" key="1">
    <source>
        <dbReference type="SAM" id="MobiDB-lite"/>
    </source>
</evidence>
<accession>A0AAW1KGY3</accession>
<dbReference type="AlphaFoldDB" id="A0AAW1KGY3"/>
<dbReference type="EMBL" id="JASPKY010000236">
    <property type="protein sequence ID" value="KAK9717825.1"/>
    <property type="molecule type" value="Genomic_DNA"/>
</dbReference>
<name>A0AAW1KGY3_POPJA</name>
<comment type="caution">
    <text evidence="2">The sequence shown here is derived from an EMBL/GenBank/DDBJ whole genome shotgun (WGS) entry which is preliminary data.</text>
</comment>
<organism evidence="2 3">
    <name type="scientific">Popillia japonica</name>
    <name type="common">Japanese beetle</name>
    <dbReference type="NCBI Taxonomy" id="7064"/>
    <lineage>
        <taxon>Eukaryota</taxon>
        <taxon>Metazoa</taxon>
        <taxon>Ecdysozoa</taxon>
        <taxon>Arthropoda</taxon>
        <taxon>Hexapoda</taxon>
        <taxon>Insecta</taxon>
        <taxon>Pterygota</taxon>
        <taxon>Neoptera</taxon>
        <taxon>Endopterygota</taxon>
        <taxon>Coleoptera</taxon>
        <taxon>Polyphaga</taxon>
        <taxon>Scarabaeiformia</taxon>
        <taxon>Scarabaeidae</taxon>
        <taxon>Rutelinae</taxon>
        <taxon>Popillia</taxon>
    </lineage>
</organism>
<keyword evidence="3" id="KW-1185">Reference proteome</keyword>
<evidence type="ECO:0000313" key="3">
    <source>
        <dbReference type="Proteomes" id="UP001458880"/>
    </source>
</evidence>
<reference evidence="2 3" key="1">
    <citation type="journal article" date="2024" name="BMC Genomics">
        <title>De novo assembly and annotation of Popillia japonica's genome with initial clues to its potential as an invasive pest.</title>
        <authorList>
            <person name="Cucini C."/>
            <person name="Boschi S."/>
            <person name="Funari R."/>
            <person name="Cardaioli E."/>
            <person name="Iannotti N."/>
            <person name="Marturano G."/>
            <person name="Paoli F."/>
            <person name="Bruttini M."/>
            <person name="Carapelli A."/>
            <person name="Frati F."/>
            <person name="Nardi F."/>
        </authorList>
    </citation>
    <scope>NUCLEOTIDE SEQUENCE [LARGE SCALE GENOMIC DNA]</scope>
    <source>
        <strain evidence="2">DMR45628</strain>
    </source>
</reference>
<sequence length="102" mass="11438">MDDSGAPWKGENADQGTRKCRGSGDIYGGEKKEQICTTDDRLDRQCITQQFRLPTRIFTRSSILILYSGLYSNGQHLALHNMHACIHVPEVNPGIHLITIRA</sequence>
<protein>
    <submittedName>
        <fullName evidence="2">Uncharacterized protein</fullName>
    </submittedName>
</protein>
<dbReference type="Proteomes" id="UP001458880">
    <property type="component" value="Unassembled WGS sequence"/>
</dbReference>
<gene>
    <name evidence="2" type="ORF">QE152_g23568</name>
</gene>
<proteinExistence type="predicted"/>
<feature type="region of interest" description="Disordered" evidence="1">
    <location>
        <begin position="1"/>
        <end position="25"/>
    </location>
</feature>
<evidence type="ECO:0000313" key="2">
    <source>
        <dbReference type="EMBL" id="KAK9717825.1"/>
    </source>
</evidence>